<comment type="function">
    <text evidence="9">Metal-dependent phosphatase that shows phosphatase activity against several substrates, including fructose-1-phosphate and fructose-6-phosphate. Its preference for fructose-1-phosphate, a strong glycating agent that causes DNA damage rather than a canonical yeast metabolite, suggests a damage-control function in hexose phosphate metabolism.</text>
</comment>
<reference evidence="12" key="1">
    <citation type="journal article" date="2020" name="Fungal Divers.">
        <title>Resolving the Mortierellaceae phylogeny through synthesis of multi-gene phylogenetics and phylogenomics.</title>
        <authorList>
            <person name="Vandepol N."/>
            <person name="Liber J."/>
            <person name="Desiro A."/>
            <person name="Na H."/>
            <person name="Kennedy M."/>
            <person name="Barry K."/>
            <person name="Grigoriev I.V."/>
            <person name="Miller A.N."/>
            <person name="O'Donnell K."/>
            <person name="Stajich J.E."/>
            <person name="Bonito G."/>
        </authorList>
    </citation>
    <scope>NUCLEOTIDE SEQUENCE</scope>
    <source>
        <strain evidence="12">KOD948</strain>
    </source>
</reference>
<dbReference type="AlphaFoldDB" id="A0A9P6Q8F7"/>
<dbReference type="Proteomes" id="UP000726737">
    <property type="component" value="Unassembled WGS sequence"/>
</dbReference>
<dbReference type="FunFam" id="3.40.50.10880:FF:000005">
    <property type="entry name" value="DUF89-domain-containing protein"/>
    <property type="match status" value="1"/>
</dbReference>
<evidence type="ECO:0000256" key="8">
    <source>
        <dbReference type="ARBA" id="ARBA00048809"/>
    </source>
</evidence>
<dbReference type="GO" id="GO:0006974">
    <property type="term" value="P:DNA damage response"/>
    <property type="evidence" value="ECO:0007669"/>
    <property type="project" value="TreeGrafter"/>
</dbReference>
<dbReference type="GO" id="GO:0030643">
    <property type="term" value="P:intracellular phosphate ion homeostasis"/>
    <property type="evidence" value="ECO:0007669"/>
    <property type="project" value="UniProtKB-ARBA"/>
</dbReference>
<dbReference type="GO" id="GO:0005634">
    <property type="term" value="C:nucleus"/>
    <property type="evidence" value="ECO:0007669"/>
    <property type="project" value="TreeGrafter"/>
</dbReference>
<dbReference type="InterPro" id="IPR002791">
    <property type="entry name" value="ARMT1-like_metal-bd"/>
</dbReference>
<feature type="region of interest" description="Disordered" evidence="10">
    <location>
        <begin position="741"/>
        <end position="772"/>
    </location>
</feature>
<feature type="compositionally biased region" description="Low complexity" evidence="10">
    <location>
        <begin position="46"/>
        <end position="58"/>
    </location>
</feature>
<evidence type="ECO:0000313" key="13">
    <source>
        <dbReference type="Proteomes" id="UP000726737"/>
    </source>
</evidence>
<evidence type="ECO:0000256" key="1">
    <source>
        <dbReference type="ARBA" id="ARBA00001326"/>
    </source>
</evidence>
<dbReference type="InterPro" id="IPR039763">
    <property type="entry name" value="ARMT1"/>
</dbReference>
<evidence type="ECO:0000259" key="11">
    <source>
        <dbReference type="Pfam" id="PF01937"/>
    </source>
</evidence>
<feature type="domain" description="Damage-control phosphatase ARMT1-like metal-binding" evidence="11">
    <location>
        <begin position="525"/>
        <end position="743"/>
    </location>
</feature>
<feature type="region of interest" description="Disordered" evidence="10">
    <location>
        <begin position="1"/>
        <end position="79"/>
    </location>
</feature>
<dbReference type="InterPro" id="IPR036075">
    <property type="entry name" value="ARMT-1-like_metal-bd_sf"/>
</dbReference>
<evidence type="ECO:0000256" key="2">
    <source>
        <dbReference type="ARBA" id="ARBA00001936"/>
    </source>
</evidence>
<dbReference type="GO" id="GO:0016791">
    <property type="term" value="F:phosphatase activity"/>
    <property type="evidence" value="ECO:0007669"/>
    <property type="project" value="TreeGrafter"/>
</dbReference>
<evidence type="ECO:0000256" key="6">
    <source>
        <dbReference type="ARBA" id="ARBA00022801"/>
    </source>
</evidence>
<dbReference type="FunFam" id="1.20.930.60:FF:000002">
    <property type="entry name" value="Protein-glutamate O-methyltransferase C1393.13"/>
    <property type="match status" value="1"/>
</dbReference>
<dbReference type="Pfam" id="PF01937">
    <property type="entry name" value="ARMT1-like_dom"/>
    <property type="match status" value="2"/>
</dbReference>
<proteinExistence type="inferred from homology"/>
<feature type="compositionally biased region" description="Polar residues" evidence="10">
    <location>
        <begin position="20"/>
        <end position="38"/>
    </location>
</feature>
<comment type="cofactor">
    <cofactor evidence="3">
        <name>Ni(2+)</name>
        <dbReference type="ChEBI" id="CHEBI:49786"/>
    </cofactor>
</comment>
<dbReference type="EMBL" id="JAAAJA010000144">
    <property type="protein sequence ID" value="KAG0260782.1"/>
    <property type="molecule type" value="Genomic_DNA"/>
</dbReference>
<dbReference type="Gene3D" id="3.40.50.10880">
    <property type="entry name" value="Uncharacterised protein PF01937, DUF89, domain 3"/>
    <property type="match status" value="1"/>
</dbReference>
<feature type="compositionally biased region" description="Polar residues" evidence="10">
    <location>
        <begin position="742"/>
        <end position="766"/>
    </location>
</feature>
<dbReference type="OrthoDB" id="541375at2759"/>
<keyword evidence="5" id="KW-0479">Metal-binding</keyword>
<comment type="caution">
    <text evidence="12">The sequence shown here is derived from an EMBL/GenBank/DDBJ whole genome shotgun (WGS) entry which is preliminary data.</text>
</comment>
<organism evidence="12 13">
    <name type="scientific">Mortierella polycephala</name>
    <dbReference type="NCBI Taxonomy" id="41804"/>
    <lineage>
        <taxon>Eukaryota</taxon>
        <taxon>Fungi</taxon>
        <taxon>Fungi incertae sedis</taxon>
        <taxon>Mucoromycota</taxon>
        <taxon>Mortierellomycotina</taxon>
        <taxon>Mortierellomycetes</taxon>
        <taxon>Mortierellales</taxon>
        <taxon>Mortierellaceae</taxon>
        <taxon>Mortierella</taxon>
    </lineage>
</organism>
<dbReference type="GO" id="GO:0004427">
    <property type="term" value="F:inorganic diphosphate phosphatase activity"/>
    <property type="evidence" value="ECO:0007669"/>
    <property type="project" value="UniProtKB-ARBA"/>
</dbReference>
<evidence type="ECO:0000256" key="7">
    <source>
        <dbReference type="ARBA" id="ARBA00023211"/>
    </source>
</evidence>
<keyword evidence="6" id="KW-0378">Hydrolase</keyword>
<protein>
    <recommendedName>
        <fullName evidence="11">Damage-control phosphatase ARMT1-like metal-binding domain-containing protein</fullName>
    </recommendedName>
</protein>
<feature type="compositionally biased region" description="Acidic residues" evidence="10">
    <location>
        <begin position="335"/>
        <end position="358"/>
    </location>
</feature>
<feature type="compositionally biased region" description="Polar residues" evidence="10">
    <location>
        <begin position="59"/>
        <end position="72"/>
    </location>
</feature>
<dbReference type="PANTHER" id="PTHR12260:SF6">
    <property type="entry name" value="DAMAGE-CONTROL PHOSPHATASE ARMT1"/>
    <property type="match status" value="1"/>
</dbReference>
<accession>A0A9P6Q8F7</accession>
<comment type="catalytic activity">
    <reaction evidence="8">
        <text>beta-D-fructose 6-phosphate = dihydroxyacetone + D-glyceraldehyde 3-phosphate</text>
        <dbReference type="Rhea" id="RHEA:28002"/>
        <dbReference type="ChEBI" id="CHEBI:16016"/>
        <dbReference type="ChEBI" id="CHEBI:57634"/>
        <dbReference type="ChEBI" id="CHEBI:59776"/>
    </reaction>
</comment>
<comment type="cofactor">
    <cofactor evidence="2">
        <name>Mn(2+)</name>
        <dbReference type="ChEBI" id="CHEBI:29035"/>
    </cofactor>
</comment>
<evidence type="ECO:0000256" key="5">
    <source>
        <dbReference type="ARBA" id="ARBA00022723"/>
    </source>
</evidence>
<dbReference type="PANTHER" id="PTHR12260">
    <property type="entry name" value="DAMAGE-CONTROL PHOSPHATASE ARMT1"/>
    <property type="match status" value="1"/>
</dbReference>
<dbReference type="Gene3D" id="1.20.930.60">
    <property type="match status" value="1"/>
</dbReference>
<gene>
    <name evidence="12" type="ORF">BG011_001621</name>
</gene>
<dbReference type="SUPFAM" id="SSF111321">
    <property type="entry name" value="AF1104-like"/>
    <property type="match status" value="1"/>
</dbReference>
<dbReference type="GO" id="GO:0046872">
    <property type="term" value="F:metal ion binding"/>
    <property type="evidence" value="ECO:0007669"/>
    <property type="project" value="UniProtKB-KW"/>
</dbReference>
<evidence type="ECO:0000256" key="3">
    <source>
        <dbReference type="ARBA" id="ARBA00001967"/>
    </source>
</evidence>
<evidence type="ECO:0000256" key="4">
    <source>
        <dbReference type="ARBA" id="ARBA00009519"/>
    </source>
</evidence>
<feature type="domain" description="Damage-control phosphatase ARMT1-like metal-binding" evidence="11">
    <location>
        <begin position="761"/>
        <end position="990"/>
    </location>
</feature>
<sequence>MAKAKRQPRGLGRSAGVTAPSATSSENDGSSTRFNPLGSNDKKENANANKNQGNNDHNTSQNQEMTEAQQLTEADDNSENATASIALKEGEAGDELAELRQTYEAAHKQFAESGTQEYLRGTIHECDRMVRNCGQEVYQSSEFNYIYASALHDFSLIGAEEGEVNGFVEMALEYVSHAGDLLEMEKDKEWVWKYYLVAGKVYLQKVDSLFEEQEAASSKKQYKKLGDQIHTTLIQATNMLNAGFKMIPEGEEKHVVRLDAKSIEKVGAKEHEMVSAAANVALHADRFDEYERRKQWNTWALETYRQVTTNTPENVEAWQGIATCMHSIVGWWADQADEEEEEEEEEEEDDEEEPEDEYSLPVYSSERGQMSLQALEAIKKATELARKSETLTSDLLTLGAECHLNLVNIAVGDKAAAEQSKQAVLLIKEAIATFPDPALEERYAEVLAEFEEITGDAGLPSKAEEDSDDEGQHRKQEFVGKPNGTAGEKGASLASKERMTTTFDPAHPPQTALSGRDPKSFGYATLQKRLPVIVSKIVDDVYRAYNVLQESDPFKETKELEAKKIIETIGGLRYELQRDKPFRPLTDTYPDVNEWNQALADYYKGSSWYKASWLFSECYLYRRVEEAFALTEHWKDYDPFFEQKQTVFRSSQKAIIAIAVRLMSPAHTNNNNEEKDKSKYEVIKSLSALDVLVSQGPDSKGTAEAFFELLQVCLWGNATDLSLLDNPDLAKVEELQRRMMMDNSSASSPNADQGQDSAEGNQQQKPPSELEKHAEKIIQNDSELLWDKVKTLRGGRVDIILDNAGFELYVDLVFADYLIRAGFASQVVFHAKRIPWFVSDVMPFDFQWTLDQLTNASNSATPFFNASDPKEQEALKDLGLKWQSYVDKGIWKVTSHNFWTSCYSFYHLTTLPSAQDLFQDMKQSDLWIFKGDLNYRKLVYDCNWPTTTPFVDAIGPLGMNKGDSGVPSLVSLRTCKADVVVGLQDGVKERVEKVSEDWMVSGEYAVISFSP</sequence>
<comment type="catalytic activity">
    <reaction evidence="1">
        <text>beta-D-fructose 1-phosphate + H2O = D-fructose + phosphate</text>
        <dbReference type="Rhea" id="RHEA:35603"/>
        <dbReference type="ChEBI" id="CHEBI:15377"/>
        <dbReference type="ChEBI" id="CHEBI:37721"/>
        <dbReference type="ChEBI" id="CHEBI:43474"/>
        <dbReference type="ChEBI" id="CHEBI:138881"/>
    </reaction>
</comment>
<evidence type="ECO:0000313" key="12">
    <source>
        <dbReference type="EMBL" id="KAG0260782.1"/>
    </source>
</evidence>
<name>A0A9P6Q8F7_9FUNG</name>
<evidence type="ECO:0000256" key="9">
    <source>
        <dbReference type="ARBA" id="ARBA00054243"/>
    </source>
</evidence>
<feature type="region of interest" description="Disordered" evidence="10">
    <location>
        <begin position="335"/>
        <end position="359"/>
    </location>
</feature>
<comment type="similarity">
    <text evidence="4">Belongs to the damage-control phosphatase family. Sugar phosphate phosphatase III subfamily.</text>
</comment>
<feature type="region of interest" description="Disordered" evidence="10">
    <location>
        <begin position="455"/>
        <end position="517"/>
    </location>
</feature>
<keyword evidence="7" id="KW-0464">Manganese</keyword>
<evidence type="ECO:0000256" key="10">
    <source>
        <dbReference type="SAM" id="MobiDB-lite"/>
    </source>
</evidence>
<keyword evidence="13" id="KW-1185">Reference proteome</keyword>